<dbReference type="EMBL" id="CP116341">
    <property type="protein sequence ID" value="WOV85130.1"/>
    <property type="molecule type" value="Genomic_DNA"/>
</dbReference>
<protein>
    <submittedName>
        <fullName evidence="4">VWA domain-containing protein</fullName>
    </submittedName>
</protein>
<evidence type="ECO:0000259" key="2">
    <source>
        <dbReference type="Pfam" id="PF07584"/>
    </source>
</evidence>
<dbReference type="PANTHER" id="PTHR37464">
    <property type="entry name" value="BLL2463 PROTEIN"/>
    <property type="match status" value="1"/>
</dbReference>
<dbReference type="InterPro" id="IPR002035">
    <property type="entry name" value="VWF_A"/>
</dbReference>
<organism evidence="4 5">
    <name type="scientific">Sporosarcina jeotgali</name>
    <dbReference type="NCBI Taxonomy" id="3020056"/>
    <lineage>
        <taxon>Bacteria</taxon>
        <taxon>Bacillati</taxon>
        <taxon>Bacillota</taxon>
        <taxon>Bacilli</taxon>
        <taxon>Bacillales</taxon>
        <taxon>Caryophanaceae</taxon>
        <taxon>Sporosarcina</taxon>
    </lineage>
</organism>
<keyword evidence="1" id="KW-0472">Membrane</keyword>
<dbReference type="Proteomes" id="UP001303532">
    <property type="component" value="Chromosome"/>
</dbReference>
<evidence type="ECO:0000259" key="3">
    <source>
        <dbReference type="Pfam" id="PF13519"/>
    </source>
</evidence>
<dbReference type="Pfam" id="PF13519">
    <property type="entry name" value="VWA_2"/>
    <property type="match status" value="1"/>
</dbReference>
<feature type="domain" description="VWFA" evidence="3">
    <location>
        <begin position="90"/>
        <end position="190"/>
    </location>
</feature>
<dbReference type="RefSeq" id="WP_323692764.1">
    <property type="nucleotide sequence ID" value="NZ_CP116341.1"/>
</dbReference>
<keyword evidence="1" id="KW-0812">Transmembrane</keyword>
<accession>A0ABZ0KYT9</accession>
<reference evidence="4 5" key="1">
    <citation type="submission" date="2023-01" db="EMBL/GenBank/DDBJ databases">
        <title>Sporosarcina sp. nov., isolated from Korean tranditional fermented seafood 'Jeotgal'.</title>
        <authorList>
            <person name="Yang A.-I."/>
        </authorList>
    </citation>
    <scope>NUCLEOTIDE SEQUENCE [LARGE SCALE GENOMIC DNA]</scope>
    <source>
        <strain evidence="4 5">B2O-1</strain>
    </source>
</reference>
<evidence type="ECO:0000313" key="4">
    <source>
        <dbReference type="EMBL" id="WOV85130.1"/>
    </source>
</evidence>
<sequence length="582" mass="65156">MGFASLTNLWTLVFPLTVVVYYLFRKRFEPRTISSTLFWDEDRREENVSPFIRNLQRNALFYLQLLSLLLFVWLLLGPYTKQSHTEGIPIVFIVDSSATMLAAPNEATLFKMNQDKMQSLLESAEGRPVSIVTTGKEPEFVLQNSDTQTAIKEVNSLSVRYEQSHIDTSIELVKSMYSEQGAEVHIFTDALERTALAYEGTNMSWHVHMNDQKVNNHSIVRFGANLRDGQVAAIVKLQHDTEKKQAGTIQLTEADSGKVLAEESFIGEPGSEELISFKKIDTDAAALQVELLDKDEYLADNVSYALLATERARVVVDAELHELLKKAAQAIQEEVTIDSGEDFDENAILRITSSERFLKEGERPILLIGRDDAEPVAAKGEVSVSNDPLFSIAAPTDMYVEEIYPPFEGYEVLASIGRDPLIQRSPRGDIIFLADLEATDWPLQPTFPLFLWSVVKSLSEDAETLGVFTPLQRKSVVMAEAADIYEMSGSYLFTTESANTLQAPAKPGIYKATDGTTDKLFAVQLDSSERRLAAGDSYTTGNLTAKGTEKEQNVPVIWPFLLPLLLVLLVEWEVQRRRGYPY</sequence>
<keyword evidence="1" id="KW-1133">Transmembrane helix</keyword>
<feature type="domain" description="Aerotolerance regulator N-terminal" evidence="2">
    <location>
        <begin position="1"/>
        <end position="78"/>
    </location>
</feature>
<dbReference type="PANTHER" id="PTHR37464:SF1">
    <property type="entry name" value="BLL2463 PROTEIN"/>
    <property type="match status" value="1"/>
</dbReference>
<evidence type="ECO:0000256" key="1">
    <source>
        <dbReference type="SAM" id="Phobius"/>
    </source>
</evidence>
<feature type="transmembrane region" description="Helical" evidence="1">
    <location>
        <begin position="6"/>
        <end position="24"/>
    </location>
</feature>
<proteinExistence type="predicted"/>
<dbReference type="InterPro" id="IPR024163">
    <property type="entry name" value="Aerotolerance_reg_N"/>
</dbReference>
<keyword evidence="5" id="KW-1185">Reference proteome</keyword>
<feature type="transmembrane region" description="Helical" evidence="1">
    <location>
        <begin position="59"/>
        <end position="76"/>
    </location>
</feature>
<dbReference type="Pfam" id="PF07584">
    <property type="entry name" value="BatA"/>
    <property type="match status" value="1"/>
</dbReference>
<name>A0ABZ0KYT9_9BACL</name>
<evidence type="ECO:0000313" key="5">
    <source>
        <dbReference type="Proteomes" id="UP001303532"/>
    </source>
</evidence>
<gene>
    <name evidence="4" type="ORF">PGH26_04155</name>
</gene>